<dbReference type="AlphaFoldDB" id="A0AAN5AN93"/>
<organism evidence="1 2">
    <name type="scientific">Persicobacter diffluens</name>
    <dbReference type="NCBI Taxonomy" id="981"/>
    <lineage>
        <taxon>Bacteria</taxon>
        <taxon>Pseudomonadati</taxon>
        <taxon>Bacteroidota</taxon>
        <taxon>Cytophagia</taxon>
        <taxon>Cytophagales</taxon>
        <taxon>Persicobacteraceae</taxon>
        <taxon>Persicobacter</taxon>
    </lineage>
</organism>
<accession>A0AAN5AN93</accession>
<evidence type="ECO:0000313" key="2">
    <source>
        <dbReference type="Proteomes" id="UP001310022"/>
    </source>
</evidence>
<comment type="caution">
    <text evidence="1">The sequence shown here is derived from an EMBL/GenBank/DDBJ whole genome shotgun (WGS) entry which is preliminary data.</text>
</comment>
<reference evidence="1 2" key="1">
    <citation type="submission" date="2021-12" db="EMBL/GenBank/DDBJ databases">
        <title>Genome sequencing of bacteria with rrn-lacking chromosome and rrn-plasmid.</title>
        <authorList>
            <person name="Anda M."/>
            <person name="Iwasaki W."/>
        </authorList>
    </citation>
    <scope>NUCLEOTIDE SEQUENCE [LARGE SCALE GENOMIC DNA]</scope>
    <source>
        <strain evidence="1 2">NBRC 15940</strain>
    </source>
</reference>
<protein>
    <submittedName>
        <fullName evidence="1">Uncharacterized protein</fullName>
    </submittedName>
</protein>
<name>A0AAN5AN93_9BACT</name>
<keyword evidence="2" id="KW-1185">Reference proteome</keyword>
<dbReference type="EMBL" id="BQKE01000002">
    <property type="protein sequence ID" value="GJM62623.1"/>
    <property type="molecule type" value="Genomic_DNA"/>
</dbReference>
<evidence type="ECO:0000313" key="1">
    <source>
        <dbReference type="EMBL" id="GJM62623.1"/>
    </source>
</evidence>
<dbReference type="Proteomes" id="UP001310022">
    <property type="component" value="Unassembled WGS sequence"/>
</dbReference>
<proteinExistence type="predicted"/>
<gene>
    <name evidence="1" type="ORF">PEDI_31750</name>
</gene>
<sequence>MNEEKASLPKFGQFKKSAEMSLLIDNKSIKANYLI</sequence>